<dbReference type="RefSeq" id="WP_185673196.1">
    <property type="nucleotide sequence ID" value="NZ_JACJVP010000071.1"/>
</dbReference>
<feature type="region of interest" description="Disordered" evidence="1">
    <location>
        <begin position="138"/>
        <end position="159"/>
    </location>
</feature>
<gene>
    <name evidence="2" type="ORF">H7C19_32260</name>
</gene>
<keyword evidence="3" id="KW-1185">Reference proteome</keyword>
<dbReference type="Proteomes" id="UP000547209">
    <property type="component" value="Unassembled WGS sequence"/>
</dbReference>
<name>A0A7X0RXB3_9BACL</name>
<evidence type="ECO:0000313" key="2">
    <source>
        <dbReference type="EMBL" id="MBB6675343.1"/>
    </source>
</evidence>
<evidence type="ECO:0000313" key="3">
    <source>
        <dbReference type="Proteomes" id="UP000547209"/>
    </source>
</evidence>
<accession>A0A7X0RXB3</accession>
<dbReference type="AlphaFoldDB" id="A0A7X0RXB3"/>
<reference evidence="2 3" key="1">
    <citation type="submission" date="2020-08" db="EMBL/GenBank/DDBJ databases">
        <title>Cohnella phylogeny.</title>
        <authorList>
            <person name="Dunlap C."/>
        </authorList>
    </citation>
    <scope>NUCLEOTIDE SEQUENCE [LARGE SCALE GENOMIC DNA]</scope>
    <source>
        <strain evidence="2 3">DSM 28246</strain>
    </source>
</reference>
<sequence>MPHLLFRGVLPEQVRAISGPLADELAAICGCPADDMMLECQHTTSLARGEIVPSYPFVEVAWFERGPETRARFAQTVDRHVRGLGIPELEVAFRTYRPAAYYANGEAFGEDPAETELAALRAENGKLKEDLQRARRAAATAANGAASAMSSRLRDALRE</sequence>
<dbReference type="InterPro" id="IPR014347">
    <property type="entry name" value="Tautomerase/MIF_sf"/>
</dbReference>
<dbReference type="InterPro" id="IPR015017">
    <property type="entry name" value="DUF1904"/>
</dbReference>
<dbReference type="SUPFAM" id="SSF55331">
    <property type="entry name" value="Tautomerase/MIF"/>
    <property type="match status" value="1"/>
</dbReference>
<comment type="caution">
    <text evidence="2">The sequence shown here is derived from an EMBL/GenBank/DDBJ whole genome shotgun (WGS) entry which is preliminary data.</text>
</comment>
<feature type="compositionally biased region" description="Low complexity" evidence="1">
    <location>
        <begin position="138"/>
        <end position="151"/>
    </location>
</feature>
<organism evidence="2 3">
    <name type="scientific">Cohnella nanjingensis</name>
    <dbReference type="NCBI Taxonomy" id="1387779"/>
    <lineage>
        <taxon>Bacteria</taxon>
        <taxon>Bacillati</taxon>
        <taxon>Bacillota</taxon>
        <taxon>Bacilli</taxon>
        <taxon>Bacillales</taxon>
        <taxon>Paenibacillaceae</taxon>
        <taxon>Cohnella</taxon>
    </lineage>
</organism>
<proteinExistence type="predicted"/>
<dbReference type="EMBL" id="JACJVP010000071">
    <property type="protein sequence ID" value="MBB6675343.1"/>
    <property type="molecule type" value="Genomic_DNA"/>
</dbReference>
<evidence type="ECO:0000256" key="1">
    <source>
        <dbReference type="SAM" id="MobiDB-lite"/>
    </source>
</evidence>
<dbReference type="Pfam" id="PF08921">
    <property type="entry name" value="DUF1904"/>
    <property type="match status" value="1"/>
</dbReference>
<protein>
    <submittedName>
        <fullName evidence="2">DUF1904 family protein</fullName>
    </submittedName>
</protein>
<dbReference type="Gene3D" id="3.30.429.10">
    <property type="entry name" value="Macrophage Migration Inhibitory Factor"/>
    <property type="match status" value="1"/>
</dbReference>